<organism evidence="1 2">
    <name type="scientific">Micromonospora rubida</name>
    <dbReference type="NCBI Taxonomy" id="2697657"/>
    <lineage>
        <taxon>Bacteria</taxon>
        <taxon>Bacillati</taxon>
        <taxon>Actinomycetota</taxon>
        <taxon>Actinomycetes</taxon>
        <taxon>Micromonosporales</taxon>
        <taxon>Micromonosporaceae</taxon>
        <taxon>Micromonospora</taxon>
    </lineage>
</organism>
<name>A0ABW7STA1_9ACTN</name>
<evidence type="ECO:0000313" key="1">
    <source>
        <dbReference type="EMBL" id="MFI0796933.1"/>
    </source>
</evidence>
<dbReference type="Proteomes" id="UP001611075">
    <property type="component" value="Unassembled WGS sequence"/>
</dbReference>
<evidence type="ECO:0000313" key="2">
    <source>
        <dbReference type="Proteomes" id="UP001611075"/>
    </source>
</evidence>
<keyword evidence="2" id="KW-1185">Reference proteome</keyword>
<dbReference type="InterPro" id="IPR011009">
    <property type="entry name" value="Kinase-like_dom_sf"/>
</dbReference>
<dbReference type="Gene3D" id="3.90.1200.10">
    <property type="match status" value="1"/>
</dbReference>
<accession>A0ABW7STA1</accession>
<evidence type="ECO:0008006" key="3">
    <source>
        <dbReference type="Google" id="ProtNLM"/>
    </source>
</evidence>
<dbReference type="SUPFAM" id="SSF56112">
    <property type="entry name" value="Protein kinase-like (PK-like)"/>
    <property type="match status" value="1"/>
</dbReference>
<dbReference type="EMBL" id="JBIRPU010000038">
    <property type="protein sequence ID" value="MFI0796933.1"/>
    <property type="molecule type" value="Genomic_DNA"/>
</dbReference>
<proteinExistence type="predicted"/>
<reference evidence="1 2" key="1">
    <citation type="submission" date="2024-10" db="EMBL/GenBank/DDBJ databases">
        <title>The Natural Products Discovery Center: Release of the First 8490 Sequenced Strains for Exploring Actinobacteria Biosynthetic Diversity.</title>
        <authorList>
            <person name="Kalkreuter E."/>
            <person name="Kautsar S.A."/>
            <person name="Yang D."/>
            <person name="Bader C.D."/>
            <person name="Teijaro C.N."/>
            <person name="Fluegel L."/>
            <person name="Davis C.M."/>
            <person name="Simpson J.R."/>
            <person name="Lauterbach L."/>
            <person name="Steele A.D."/>
            <person name="Gui C."/>
            <person name="Meng S."/>
            <person name="Li G."/>
            <person name="Viehrig K."/>
            <person name="Ye F."/>
            <person name="Su P."/>
            <person name="Kiefer A.F."/>
            <person name="Nichols A."/>
            <person name="Cepeda A.J."/>
            <person name="Yan W."/>
            <person name="Fan B."/>
            <person name="Jiang Y."/>
            <person name="Adhikari A."/>
            <person name="Zheng C.-J."/>
            <person name="Schuster L."/>
            <person name="Cowan T.M."/>
            <person name="Smanski M.J."/>
            <person name="Chevrette M.G."/>
            <person name="De Carvalho L.P.S."/>
            <person name="Shen B."/>
        </authorList>
    </citation>
    <scope>NUCLEOTIDE SEQUENCE [LARGE SCALE GENOMIC DNA]</scope>
    <source>
        <strain evidence="1 2">NPDC021253</strain>
    </source>
</reference>
<comment type="caution">
    <text evidence="1">The sequence shown here is derived from an EMBL/GenBank/DDBJ whole genome shotgun (WGS) entry which is preliminary data.</text>
</comment>
<sequence>MPDRRWEDLPAAVRLVVESHTGPVRGAQSASAGSVSNIAATLETASGPVFCKAIQTDNPLVRMHRTEARVNPWLPDIAPRMRWKVEEAGWLVLGFDHVPGRHAVLSPGSADLPVIADTLTALAQGLTPCPPVRVQAATKRWEGRIDPEMVDGDTLVHTDVTPFNFLLGARVRVIDWSMPCRGAAWIDTALMIVRLIRAGHGPDGAEGWADQIPVWKQADPPAIDAFAAALADLWEQRRHENPAPHRGPLAVAARSWANYRNPSA</sequence>
<gene>
    <name evidence="1" type="ORF">ACH4OY_30255</name>
</gene>
<protein>
    <recommendedName>
        <fullName evidence="3">Aminoglycoside phosphotransferase</fullName>
    </recommendedName>
</protein>
<dbReference type="RefSeq" id="WP_396685496.1">
    <property type="nucleotide sequence ID" value="NZ_JBIRPU010000038.1"/>
</dbReference>